<protein>
    <submittedName>
        <fullName evidence="1">Uncharacterized protein</fullName>
    </submittedName>
</protein>
<dbReference type="Proteomes" id="UP000642014">
    <property type="component" value="Unassembled WGS sequence"/>
</dbReference>
<dbReference type="AlphaFoldDB" id="A0AAV4KJ73"/>
<organism evidence="1 2">
    <name type="scientific">Streptomyces cinereoruber</name>
    <dbReference type="NCBI Taxonomy" id="67260"/>
    <lineage>
        <taxon>Bacteria</taxon>
        <taxon>Bacillati</taxon>
        <taxon>Actinomycetota</taxon>
        <taxon>Actinomycetes</taxon>
        <taxon>Kitasatosporales</taxon>
        <taxon>Streptomycetaceae</taxon>
        <taxon>Streptomyces</taxon>
    </lineage>
</organism>
<accession>A0AAV4KJ73</accession>
<proteinExistence type="predicted"/>
<evidence type="ECO:0000313" key="2">
    <source>
        <dbReference type="Proteomes" id="UP000642014"/>
    </source>
</evidence>
<dbReference type="EMBL" id="BMSJ01000003">
    <property type="protein sequence ID" value="GGR20665.1"/>
    <property type="molecule type" value="Genomic_DNA"/>
</dbReference>
<sequence>MGLSGGRALAASAVVNAGVGAGFSWAVNEAHCQPTGPWDLLIGAAGGSSSSLIGPAFGWMKNRLFQPRITVSAHSDDALKGYAFRGLRSDEDPPQGLKASGSNPDIEAWRHVVQDNDSPWISLNLFHPAIEGL</sequence>
<reference evidence="1 2" key="1">
    <citation type="journal article" date="2014" name="Int. J. Syst. Evol. Microbiol.">
        <title>Complete genome sequence of Corynebacterium casei LMG S-19264T (=DSM 44701T), isolated from a smear-ripened cheese.</title>
        <authorList>
            <consortium name="US DOE Joint Genome Institute (JGI-PGF)"/>
            <person name="Walter F."/>
            <person name="Albersmeier A."/>
            <person name="Kalinowski J."/>
            <person name="Ruckert C."/>
        </authorList>
    </citation>
    <scope>NUCLEOTIDE SEQUENCE [LARGE SCALE GENOMIC DNA]</scope>
    <source>
        <strain evidence="1 2">JCM 4205</strain>
    </source>
</reference>
<comment type="caution">
    <text evidence="1">The sequence shown here is derived from an EMBL/GenBank/DDBJ whole genome shotgun (WGS) entry which is preliminary data.</text>
</comment>
<name>A0AAV4KJ73_9ACTN</name>
<gene>
    <name evidence="1" type="ORF">GCM10010497_23720</name>
</gene>
<evidence type="ECO:0000313" key="1">
    <source>
        <dbReference type="EMBL" id="GGR20665.1"/>
    </source>
</evidence>